<evidence type="ECO:0000256" key="7">
    <source>
        <dbReference type="ARBA" id="ARBA00023139"/>
    </source>
</evidence>
<accession>A0A7Y4L885</accession>
<dbReference type="SUPFAM" id="SSF56954">
    <property type="entry name" value="Outer membrane efflux proteins (OEP)"/>
    <property type="match status" value="1"/>
</dbReference>
<keyword evidence="5" id="KW-0732">Signal</keyword>
<dbReference type="Gene3D" id="1.20.1600.10">
    <property type="entry name" value="Outer membrane efflux proteins (OEP)"/>
    <property type="match status" value="1"/>
</dbReference>
<evidence type="ECO:0000256" key="4">
    <source>
        <dbReference type="ARBA" id="ARBA00022692"/>
    </source>
</evidence>
<comment type="subcellular location">
    <subcellularLocation>
        <location evidence="9">Cell membrane</location>
        <topology evidence="9">Lipid-anchor</topology>
    </subcellularLocation>
    <subcellularLocation>
        <location evidence="1">Membrane</location>
    </subcellularLocation>
</comment>
<keyword evidence="6 9" id="KW-0472">Membrane</keyword>
<evidence type="ECO:0000256" key="3">
    <source>
        <dbReference type="ARBA" id="ARBA00022452"/>
    </source>
</evidence>
<dbReference type="PANTHER" id="PTHR30203:SF20">
    <property type="entry name" value="MULTIDRUG RESISTANCE OUTER MEMBRANE PROTEIN MDTP-RELATED"/>
    <property type="match status" value="1"/>
</dbReference>
<dbReference type="GO" id="GO:0005886">
    <property type="term" value="C:plasma membrane"/>
    <property type="evidence" value="ECO:0007669"/>
    <property type="project" value="UniProtKB-SubCell"/>
</dbReference>
<dbReference type="PROSITE" id="PS51257">
    <property type="entry name" value="PROKAR_LIPOPROTEIN"/>
    <property type="match status" value="1"/>
</dbReference>
<dbReference type="EMBL" id="JABGBO010000001">
    <property type="protein sequence ID" value="NOL48752.1"/>
    <property type="molecule type" value="Genomic_DNA"/>
</dbReference>
<dbReference type="Pfam" id="PF02321">
    <property type="entry name" value="OEP"/>
    <property type="match status" value="2"/>
</dbReference>
<proteinExistence type="inferred from homology"/>
<name>A0A7Y4L885_9BURK</name>
<evidence type="ECO:0000313" key="11">
    <source>
        <dbReference type="Proteomes" id="UP000541421"/>
    </source>
</evidence>
<protein>
    <submittedName>
        <fullName evidence="10">Efflux transporter outer membrane subunit</fullName>
    </submittedName>
</protein>
<keyword evidence="8 9" id="KW-0449">Lipoprotein</keyword>
<evidence type="ECO:0000313" key="10">
    <source>
        <dbReference type="EMBL" id="NOL48752.1"/>
    </source>
</evidence>
<dbReference type="AlphaFoldDB" id="A0A7Y4L885"/>
<dbReference type="Gene3D" id="2.20.200.10">
    <property type="entry name" value="Outer membrane efflux proteins (OEP)"/>
    <property type="match status" value="1"/>
</dbReference>
<dbReference type="GO" id="GO:0015562">
    <property type="term" value="F:efflux transmembrane transporter activity"/>
    <property type="evidence" value="ECO:0007669"/>
    <property type="project" value="InterPro"/>
</dbReference>
<evidence type="ECO:0000256" key="1">
    <source>
        <dbReference type="ARBA" id="ARBA00004370"/>
    </source>
</evidence>
<dbReference type="InterPro" id="IPR003423">
    <property type="entry name" value="OMP_efflux"/>
</dbReference>
<evidence type="ECO:0000256" key="9">
    <source>
        <dbReference type="RuleBase" id="RU362097"/>
    </source>
</evidence>
<organism evidence="10 11">
    <name type="scientific">Pelistega europaea</name>
    <dbReference type="NCBI Taxonomy" id="106147"/>
    <lineage>
        <taxon>Bacteria</taxon>
        <taxon>Pseudomonadati</taxon>
        <taxon>Pseudomonadota</taxon>
        <taxon>Betaproteobacteria</taxon>
        <taxon>Burkholderiales</taxon>
        <taxon>Alcaligenaceae</taxon>
        <taxon>Pelistega</taxon>
    </lineage>
</organism>
<evidence type="ECO:0000256" key="8">
    <source>
        <dbReference type="ARBA" id="ARBA00023288"/>
    </source>
</evidence>
<dbReference type="InterPro" id="IPR010131">
    <property type="entry name" value="MdtP/NodT-like"/>
</dbReference>
<reference evidence="10 11" key="1">
    <citation type="submission" date="2020-05" db="EMBL/GenBank/DDBJ databases">
        <authorList>
            <person name="Niu N."/>
        </authorList>
    </citation>
    <scope>NUCLEOTIDE SEQUENCE [LARGE SCALE GENOMIC DNA]</scope>
    <source>
        <strain evidence="10 11">LMG10982</strain>
    </source>
</reference>
<keyword evidence="3 9" id="KW-1134">Transmembrane beta strand</keyword>
<evidence type="ECO:0000256" key="6">
    <source>
        <dbReference type="ARBA" id="ARBA00023136"/>
    </source>
</evidence>
<keyword evidence="4 9" id="KW-0812">Transmembrane</keyword>
<comment type="caution">
    <text evidence="10">The sequence shown here is derived from an EMBL/GenBank/DDBJ whole genome shotgun (WGS) entry which is preliminary data.</text>
</comment>
<keyword evidence="7 9" id="KW-0564">Palmitate</keyword>
<evidence type="ECO:0000256" key="5">
    <source>
        <dbReference type="ARBA" id="ARBA00022729"/>
    </source>
</evidence>
<dbReference type="PANTHER" id="PTHR30203">
    <property type="entry name" value="OUTER MEMBRANE CATION EFFLUX PROTEIN"/>
    <property type="match status" value="1"/>
</dbReference>
<dbReference type="RefSeq" id="WP_171587732.1">
    <property type="nucleotide sequence ID" value="NZ_JABGBO010000001.1"/>
</dbReference>
<keyword evidence="11" id="KW-1185">Reference proteome</keyword>
<sequence>MKNTLSQYARFVLTLGGTLVISACAPVGQQIPLKDTVTAETLNLPAGQTALIYASWWQALQQPVLNHLIDTALQHAPDLQIAQARLQQAEAQWQGTEGQAGIQVGLQASGNAIYIDPAPAIPSHATNHVLQNGMVAAAVNYSLDFWGKHRSLIQSALGQKEAAQWQLAQSQLILSQAIVAQYTQWQLLDTQLAITTKRISVNEQLQRLLASRVKTGLLPASATYAQSQAILALQALQRQLTAERERVLHSIAILTGQSPTVLSPTSIQFSAIPSVTINGLRADILGQRPDIAAQRALLQSRYFGIQAAKAEFYPNIELKGLAGLSHIDAFDVLTSTSRILGFMPAITLPIFTSGQLQANLSSKQAQYNEQVAVYNKTVLTALQQAADAISDYQQSYDAVVLQKQAWQVAQKAANAGSLRQQAGLENGLSRLQAEDAALSAQSTYWQTYAWQQQSWNNLQVALGGGITQQATSGHLGSSTQIASAAQTSNQQ</sequence>
<comment type="similarity">
    <text evidence="2 9">Belongs to the outer membrane factor (OMF) (TC 1.B.17) family.</text>
</comment>
<evidence type="ECO:0000256" key="2">
    <source>
        <dbReference type="ARBA" id="ARBA00007613"/>
    </source>
</evidence>
<dbReference type="Proteomes" id="UP000541421">
    <property type="component" value="Unassembled WGS sequence"/>
</dbReference>
<gene>
    <name evidence="10" type="ORF">HKX40_01175</name>
</gene>
<dbReference type="NCBIfam" id="TIGR01845">
    <property type="entry name" value="outer_NodT"/>
    <property type="match status" value="1"/>
</dbReference>